<dbReference type="SUPFAM" id="SSF53213">
    <property type="entry name" value="LigB-like"/>
    <property type="match status" value="1"/>
</dbReference>
<dbReference type="Pfam" id="PF02900">
    <property type="entry name" value="LigB"/>
    <property type="match status" value="1"/>
</dbReference>
<dbReference type="PANTHER" id="PTHR30096">
    <property type="entry name" value="4,5-DOPA DIOXYGENASE EXTRADIOL-LIKE PROTEIN"/>
    <property type="match status" value="1"/>
</dbReference>
<dbReference type="eggNOG" id="COG3384">
    <property type="taxonomic scope" value="Bacteria"/>
</dbReference>
<evidence type="ECO:0000256" key="3">
    <source>
        <dbReference type="ARBA" id="ARBA00022723"/>
    </source>
</evidence>
<comment type="cofactor">
    <cofactor evidence="1">
        <name>Zn(2+)</name>
        <dbReference type="ChEBI" id="CHEBI:29105"/>
    </cofactor>
</comment>
<dbReference type="PATRIC" id="fig|1111454.3.peg.264"/>
<feature type="domain" description="Extradiol ring-cleavage dioxygenase class III enzyme subunit B" evidence="6">
    <location>
        <begin position="39"/>
        <end position="247"/>
    </location>
</feature>
<keyword evidence="3" id="KW-0479">Metal-binding</keyword>
<evidence type="ECO:0000256" key="5">
    <source>
        <dbReference type="ARBA" id="ARBA00023002"/>
    </source>
</evidence>
<dbReference type="STRING" id="1111454.HMPREF1250_1929"/>
<dbReference type="Gene3D" id="3.40.830.10">
    <property type="entry name" value="LigB-like"/>
    <property type="match status" value="1"/>
</dbReference>
<keyword evidence="7" id="KW-0223">Dioxygenase</keyword>
<evidence type="ECO:0000256" key="4">
    <source>
        <dbReference type="ARBA" id="ARBA00022833"/>
    </source>
</evidence>
<protein>
    <submittedName>
        <fullName evidence="7">Aromatic ring-opening dioxygenase, catalytic subunit LigB</fullName>
    </submittedName>
</protein>
<dbReference type="RefSeq" id="WP_023052845.1">
    <property type="nucleotide sequence ID" value="NZ_AWXA01000007.1"/>
</dbReference>
<keyword evidence="4" id="KW-0862">Zinc</keyword>
<evidence type="ECO:0000259" key="6">
    <source>
        <dbReference type="Pfam" id="PF02900"/>
    </source>
</evidence>
<dbReference type="GO" id="GO:0008270">
    <property type="term" value="F:zinc ion binding"/>
    <property type="evidence" value="ECO:0007669"/>
    <property type="project" value="InterPro"/>
</dbReference>
<dbReference type="Proteomes" id="UP000017090">
    <property type="component" value="Unassembled WGS sequence"/>
</dbReference>
<organism evidence="7 8">
    <name type="scientific">Megasphaera vaginalis</name>
    <name type="common">ex Srinivasan et al. 2021</name>
    <dbReference type="NCBI Taxonomy" id="1111454"/>
    <lineage>
        <taxon>Bacteria</taxon>
        <taxon>Bacillati</taxon>
        <taxon>Bacillota</taxon>
        <taxon>Negativicutes</taxon>
        <taxon>Veillonellales</taxon>
        <taxon>Veillonellaceae</taxon>
        <taxon>Megasphaera</taxon>
    </lineage>
</organism>
<dbReference type="PANTHER" id="PTHR30096:SF0">
    <property type="entry name" value="4,5-DOPA DIOXYGENASE EXTRADIOL-LIKE PROTEIN"/>
    <property type="match status" value="1"/>
</dbReference>
<name>U7USS8_9FIRM</name>
<evidence type="ECO:0000313" key="8">
    <source>
        <dbReference type="Proteomes" id="UP000017090"/>
    </source>
</evidence>
<comment type="caution">
    <text evidence="7">The sequence shown here is derived from an EMBL/GenBank/DDBJ whole genome shotgun (WGS) entry which is preliminary data.</text>
</comment>
<reference evidence="7 8" key="1">
    <citation type="submission" date="2013-09" db="EMBL/GenBank/DDBJ databases">
        <authorList>
            <person name="Durkin A.S."/>
            <person name="Haft D.R."/>
            <person name="McCorrison J."/>
            <person name="Torralba M."/>
            <person name="Gillis M."/>
            <person name="Haft D.H."/>
            <person name="Methe B."/>
            <person name="Sutton G."/>
            <person name="Nelson K.E."/>
        </authorList>
    </citation>
    <scope>NUCLEOTIDE SEQUENCE [LARGE SCALE GENOMIC DNA]</scope>
    <source>
        <strain evidence="7 8">BV3C16-1</strain>
    </source>
</reference>
<evidence type="ECO:0000256" key="2">
    <source>
        <dbReference type="ARBA" id="ARBA00007581"/>
    </source>
</evidence>
<comment type="similarity">
    <text evidence="2">Belongs to the DODA-type extradiol aromatic ring-opening dioxygenase family.</text>
</comment>
<dbReference type="GO" id="GO:0008198">
    <property type="term" value="F:ferrous iron binding"/>
    <property type="evidence" value="ECO:0007669"/>
    <property type="project" value="InterPro"/>
</dbReference>
<dbReference type="CDD" id="cd07363">
    <property type="entry name" value="45_DOPA_Dioxygenase"/>
    <property type="match status" value="1"/>
</dbReference>
<dbReference type="InterPro" id="IPR014436">
    <property type="entry name" value="Extradiol_dOase_DODA"/>
</dbReference>
<gene>
    <name evidence="7" type="ORF">HMPREF1250_1929</name>
</gene>
<sequence>MMVNKDMMPVVFFGHGSPLNAIDENSKARATWGKMSRILEKPRCIVAISAHWYTQGLYVRTADNNPKIDDMYGFPEALYRLRYAAPACPEEAAKVLRLLEPAGRAGNDWGLDHGVWSVLANVYPQADVPVVMVSVDGSADSSAQFEVGRRLAPLRREGVLIMGSGNVVHNLMMTDWDMTGGYTWAETFNDQIKQAVLQHDYTAVINYKKLDQQHLAVPTPDHFNPLLTVLGALDGNENVTVFNDYCELGSMAMTSYLFGVI</sequence>
<proteinExistence type="inferred from homology"/>
<keyword evidence="8" id="KW-1185">Reference proteome</keyword>
<dbReference type="PIRSF" id="PIRSF006157">
    <property type="entry name" value="Doxgns_DODA"/>
    <property type="match status" value="1"/>
</dbReference>
<keyword evidence="5" id="KW-0560">Oxidoreductase</keyword>
<accession>U7USS8</accession>
<evidence type="ECO:0000313" key="7">
    <source>
        <dbReference type="EMBL" id="ERT61949.1"/>
    </source>
</evidence>
<evidence type="ECO:0000256" key="1">
    <source>
        <dbReference type="ARBA" id="ARBA00001947"/>
    </source>
</evidence>
<dbReference type="GO" id="GO:0016702">
    <property type="term" value="F:oxidoreductase activity, acting on single donors with incorporation of molecular oxygen, incorporation of two atoms of oxygen"/>
    <property type="evidence" value="ECO:0007669"/>
    <property type="project" value="UniProtKB-ARBA"/>
</dbReference>
<dbReference type="AlphaFoldDB" id="U7USS8"/>
<dbReference type="InterPro" id="IPR004183">
    <property type="entry name" value="Xdiol_dOase_suB"/>
</dbReference>
<dbReference type="EMBL" id="AWXA01000007">
    <property type="protein sequence ID" value="ERT61949.1"/>
    <property type="molecule type" value="Genomic_DNA"/>
</dbReference>
<dbReference type="NCBIfam" id="NF007914">
    <property type="entry name" value="PRK10628.1"/>
    <property type="match status" value="1"/>
</dbReference>